<evidence type="ECO:0000256" key="7">
    <source>
        <dbReference type="ARBA" id="ARBA00024739"/>
    </source>
</evidence>
<evidence type="ECO:0000259" key="10">
    <source>
        <dbReference type="Pfam" id="PF04316"/>
    </source>
</evidence>
<evidence type="ECO:0000313" key="12">
    <source>
        <dbReference type="Proteomes" id="UP001596501"/>
    </source>
</evidence>
<gene>
    <name evidence="11" type="primary">flgM</name>
    <name evidence="11" type="ORF">ACFQPB_12975</name>
</gene>
<evidence type="ECO:0000256" key="9">
    <source>
        <dbReference type="SAM" id="MobiDB-lite"/>
    </source>
</evidence>
<evidence type="ECO:0000256" key="6">
    <source>
        <dbReference type="ARBA" id="ARBA00023163"/>
    </source>
</evidence>
<evidence type="ECO:0000256" key="1">
    <source>
        <dbReference type="ARBA" id="ARBA00005322"/>
    </source>
</evidence>
<dbReference type="Proteomes" id="UP001596501">
    <property type="component" value="Unassembled WGS sequence"/>
</dbReference>
<keyword evidence="5" id="KW-0805">Transcription regulation</keyword>
<evidence type="ECO:0000256" key="5">
    <source>
        <dbReference type="ARBA" id="ARBA00023015"/>
    </source>
</evidence>
<evidence type="ECO:0000256" key="2">
    <source>
        <dbReference type="ARBA" id="ARBA00017823"/>
    </source>
</evidence>
<keyword evidence="4" id="KW-1005">Bacterial flagellum biogenesis</keyword>
<keyword evidence="3" id="KW-0678">Repressor</keyword>
<dbReference type="InterPro" id="IPR031316">
    <property type="entry name" value="FlgM_C"/>
</dbReference>
<accession>A0ABW2QR22</accession>
<evidence type="ECO:0000313" key="11">
    <source>
        <dbReference type="EMBL" id="MFC7409778.1"/>
    </source>
</evidence>
<name>A0ABW2QR22_9BURK</name>
<dbReference type="NCBIfam" id="TIGR03824">
    <property type="entry name" value="FlgM_jcvi"/>
    <property type="match status" value="1"/>
</dbReference>
<sequence length="104" mass="10423">MKINNLPDKPAGAATGAGKPADRLPAANTQRNEAAGDAGVTVSLSATSQTISASVARAGGDVFNAQKVQAIKSAIENGTFTINSEAIADKLLSNARDMLGVAAK</sequence>
<comment type="similarity">
    <text evidence="1">Belongs to the FlgM family.</text>
</comment>
<keyword evidence="11" id="KW-0282">Flagellum</keyword>
<evidence type="ECO:0000256" key="8">
    <source>
        <dbReference type="ARBA" id="ARBA00030117"/>
    </source>
</evidence>
<keyword evidence="11" id="KW-0969">Cilium</keyword>
<protein>
    <recommendedName>
        <fullName evidence="2">Negative regulator of flagellin synthesis</fullName>
    </recommendedName>
    <alternativeName>
        <fullName evidence="8">Anti-sigma-28 factor</fullName>
    </alternativeName>
</protein>
<feature type="domain" description="Anti-sigma-28 factor FlgM C-terminal" evidence="10">
    <location>
        <begin position="41"/>
        <end position="92"/>
    </location>
</feature>
<dbReference type="InterPro" id="IPR007412">
    <property type="entry name" value="FlgM"/>
</dbReference>
<reference evidence="12" key="1">
    <citation type="journal article" date="2019" name="Int. J. Syst. Evol. Microbiol.">
        <title>The Global Catalogue of Microorganisms (GCM) 10K type strain sequencing project: providing services to taxonomists for standard genome sequencing and annotation.</title>
        <authorList>
            <consortium name="The Broad Institute Genomics Platform"/>
            <consortium name="The Broad Institute Genome Sequencing Center for Infectious Disease"/>
            <person name="Wu L."/>
            <person name="Ma J."/>
        </authorList>
    </citation>
    <scope>NUCLEOTIDE SEQUENCE [LARGE SCALE GENOMIC DNA]</scope>
    <source>
        <strain evidence="12">CGMCC 1.12371</strain>
    </source>
</reference>
<feature type="region of interest" description="Disordered" evidence="9">
    <location>
        <begin position="1"/>
        <end position="39"/>
    </location>
</feature>
<comment type="function">
    <text evidence="7">Responsible for the coupling of flagellin expression to flagellar assembly by preventing expression of the flagellin genes when a component of the middle class of proteins is defective. It negatively regulates flagellar genes by inhibiting the activity of FliA by directly binding to FliA.</text>
</comment>
<dbReference type="RefSeq" id="WP_382223909.1">
    <property type="nucleotide sequence ID" value="NZ_JBHTCA010000008.1"/>
</dbReference>
<dbReference type="InterPro" id="IPR035890">
    <property type="entry name" value="Anti-sigma-28_factor_FlgM_sf"/>
</dbReference>
<keyword evidence="11" id="KW-0966">Cell projection</keyword>
<organism evidence="11 12">
    <name type="scientific">Hydrogenophaga atypica</name>
    <dbReference type="NCBI Taxonomy" id="249409"/>
    <lineage>
        <taxon>Bacteria</taxon>
        <taxon>Pseudomonadati</taxon>
        <taxon>Pseudomonadota</taxon>
        <taxon>Betaproteobacteria</taxon>
        <taxon>Burkholderiales</taxon>
        <taxon>Comamonadaceae</taxon>
        <taxon>Hydrogenophaga</taxon>
    </lineage>
</organism>
<dbReference type="EMBL" id="JBHTCA010000008">
    <property type="protein sequence ID" value="MFC7409778.1"/>
    <property type="molecule type" value="Genomic_DNA"/>
</dbReference>
<evidence type="ECO:0000256" key="3">
    <source>
        <dbReference type="ARBA" id="ARBA00022491"/>
    </source>
</evidence>
<evidence type="ECO:0000256" key="4">
    <source>
        <dbReference type="ARBA" id="ARBA00022795"/>
    </source>
</evidence>
<keyword evidence="12" id="KW-1185">Reference proteome</keyword>
<feature type="compositionally biased region" description="Low complexity" evidence="9">
    <location>
        <begin position="7"/>
        <end position="19"/>
    </location>
</feature>
<keyword evidence="6" id="KW-0804">Transcription</keyword>
<dbReference type="SUPFAM" id="SSF101498">
    <property type="entry name" value="Anti-sigma factor FlgM"/>
    <property type="match status" value="1"/>
</dbReference>
<comment type="caution">
    <text evidence="11">The sequence shown here is derived from an EMBL/GenBank/DDBJ whole genome shotgun (WGS) entry which is preliminary data.</text>
</comment>
<dbReference type="Pfam" id="PF04316">
    <property type="entry name" value="FlgM"/>
    <property type="match status" value="1"/>
</dbReference>
<proteinExistence type="inferred from homology"/>